<feature type="transmembrane region" description="Helical" evidence="5">
    <location>
        <begin position="142"/>
        <end position="162"/>
    </location>
</feature>
<dbReference type="EMBL" id="VXBO01009195">
    <property type="protein sequence ID" value="NXN42836.1"/>
    <property type="molecule type" value="Genomic_DNA"/>
</dbReference>
<feature type="non-terminal residue" evidence="7">
    <location>
        <position position="433"/>
    </location>
</feature>
<feature type="transmembrane region" description="Helical" evidence="5">
    <location>
        <begin position="288"/>
        <end position="308"/>
    </location>
</feature>
<dbReference type="GO" id="GO:0005290">
    <property type="term" value="F:L-histidine transmembrane transporter activity"/>
    <property type="evidence" value="ECO:0007669"/>
    <property type="project" value="TreeGrafter"/>
</dbReference>
<evidence type="ECO:0000256" key="4">
    <source>
        <dbReference type="ARBA" id="ARBA00023136"/>
    </source>
</evidence>
<keyword evidence="8" id="KW-1185">Reference proteome</keyword>
<evidence type="ECO:0000313" key="8">
    <source>
        <dbReference type="Proteomes" id="UP000525158"/>
    </source>
</evidence>
<dbReference type="GO" id="GO:0015817">
    <property type="term" value="P:histidine transport"/>
    <property type="evidence" value="ECO:0007669"/>
    <property type="project" value="TreeGrafter"/>
</dbReference>
<gene>
    <name evidence="7" type="primary">Slc38a3</name>
    <name evidence="7" type="ORF">RHIAFR_R00384</name>
</gene>
<feature type="transmembrane region" description="Helical" evidence="5">
    <location>
        <begin position="53"/>
        <end position="75"/>
    </location>
</feature>
<dbReference type="Proteomes" id="UP000525158">
    <property type="component" value="Unassembled WGS sequence"/>
</dbReference>
<dbReference type="GO" id="GO:0015182">
    <property type="term" value="F:L-asparagine transmembrane transporter activity"/>
    <property type="evidence" value="ECO:0007669"/>
    <property type="project" value="TreeGrafter"/>
</dbReference>
<dbReference type="GO" id="GO:0005886">
    <property type="term" value="C:plasma membrane"/>
    <property type="evidence" value="ECO:0007669"/>
    <property type="project" value="TreeGrafter"/>
</dbReference>
<feature type="domain" description="Amino acid transporter transmembrane" evidence="6">
    <location>
        <begin position="22"/>
        <end position="305"/>
    </location>
</feature>
<feature type="domain" description="Amino acid transporter transmembrane" evidence="6">
    <location>
        <begin position="349"/>
        <end position="428"/>
    </location>
</feature>
<evidence type="ECO:0000256" key="2">
    <source>
        <dbReference type="ARBA" id="ARBA00022692"/>
    </source>
</evidence>
<feature type="non-terminal residue" evidence="7">
    <location>
        <position position="1"/>
    </location>
</feature>
<feature type="transmembrane region" description="Helical" evidence="5">
    <location>
        <begin position="29"/>
        <end position="47"/>
    </location>
</feature>
<feature type="transmembrane region" description="Helical" evidence="5">
    <location>
        <begin position="392"/>
        <end position="414"/>
    </location>
</feature>
<dbReference type="PANTHER" id="PTHR22950">
    <property type="entry name" value="AMINO ACID TRANSPORTER"/>
    <property type="match status" value="1"/>
</dbReference>
<evidence type="ECO:0000313" key="7">
    <source>
        <dbReference type="EMBL" id="NXN42836.1"/>
    </source>
</evidence>
<keyword evidence="4 5" id="KW-0472">Membrane</keyword>
<feature type="transmembrane region" description="Helical" evidence="5">
    <location>
        <begin position="100"/>
        <end position="122"/>
    </location>
</feature>
<evidence type="ECO:0000256" key="5">
    <source>
        <dbReference type="SAM" id="Phobius"/>
    </source>
</evidence>
<feature type="transmembrane region" description="Helical" evidence="5">
    <location>
        <begin position="365"/>
        <end position="385"/>
    </location>
</feature>
<protein>
    <submittedName>
        <fullName evidence="7">S38A3 protein</fullName>
    </submittedName>
</protein>
<dbReference type="PANTHER" id="PTHR22950:SF22">
    <property type="entry name" value="SODIUM-COUPLED NEUTRAL AMINO ACID TRANSPORTER 3"/>
    <property type="match status" value="1"/>
</dbReference>
<evidence type="ECO:0000259" key="6">
    <source>
        <dbReference type="Pfam" id="PF01490"/>
    </source>
</evidence>
<name>A0A7L1IYL5_SMUAF</name>
<accession>A0A7L1IYL5</accession>
<sequence>MEEFLPHGAEKKQTHFTDFEGKTSFGMSVFNLSNAIMGSGILGLAYAMANTGIILFLFLLTAVALLSSYSIHLLLKSSGIVGIRAYEQLGYRAFGTPGKLAAAIAITLQNIGAMSSYLYIVKSEVPLVIQTFLNLEEKTTDWYMNGNYLVILVSVTIILPLALMKQLGYLGYASGFSLSCMGFFLISVIYKKFQIPCPLPEQEGNTTGSLNGTLLSTSDYQNGYTVLQAPDQGTCTPSFFTLNSQTAYTIPIMAFAFVCHPEVLPIYTELKDPSKKKMQCISNISIMVMYLMYFLAALFGYLTFYGLWGQGWEGIMGPSGLQGEGDRGWDGPWVQGWSVTPCLHPCPQVRRAIQQMLFQGKDFSWIRHVTIAVVLLTFINLLVIFAPSILGIFGMIGATSAPCLIFIFPAIFYIRIMPKDKEPLRSTPKILVS</sequence>
<dbReference type="InterPro" id="IPR013057">
    <property type="entry name" value="AA_transpt_TM"/>
</dbReference>
<feature type="transmembrane region" description="Helical" evidence="5">
    <location>
        <begin position="169"/>
        <end position="190"/>
    </location>
</feature>
<reference evidence="7 8" key="1">
    <citation type="submission" date="2019-09" db="EMBL/GenBank/DDBJ databases">
        <title>Bird 10,000 Genomes (B10K) Project - Family phase.</title>
        <authorList>
            <person name="Zhang G."/>
        </authorList>
    </citation>
    <scope>NUCLEOTIDE SEQUENCE [LARGE SCALE GENOMIC DNA]</scope>
    <source>
        <strain evidence="7">B10K-DU-002-36</strain>
        <tissue evidence="7">Muscle</tissue>
    </source>
</reference>
<keyword evidence="2 5" id="KW-0812">Transmembrane</keyword>
<dbReference type="GO" id="GO:0015186">
    <property type="term" value="F:L-glutamine transmembrane transporter activity"/>
    <property type="evidence" value="ECO:0007669"/>
    <property type="project" value="TreeGrafter"/>
</dbReference>
<comment type="subcellular location">
    <subcellularLocation>
        <location evidence="1">Membrane</location>
        <topology evidence="1">Multi-pass membrane protein</topology>
    </subcellularLocation>
</comment>
<evidence type="ECO:0000256" key="1">
    <source>
        <dbReference type="ARBA" id="ARBA00004141"/>
    </source>
</evidence>
<dbReference type="AlphaFoldDB" id="A0A7L1IYL5"/>
<evidence type="ECO:0000256" key="3">
    <source>
        <dbReference type="ARBA" id="ARBA00022989"/>
    </source>
</evidence>
<proteinExistence type="predicted"/>
<dbReference type="Pfam" id="PF01490">
    <property type="entry name" value="Aa_trans"/>
    <property type="match status" value="2"/>
</dbReference>
<keyword evidence="3 5" id="KW-1133">Transmembrane helix</keyword>
<organism evidence="7 8">
    <name type="scientific">Smutsornis africanus</name>
    <name type="common">Double-banded courser</name>
    <name type="synonym">Rhinoptilus africanus</name>
    <dbReference type="NCBI Taxonomy" id="240209"/>
    <lineage>
        <taxon>Eukaryota</taxon>
        <taxon>Metazoa</taxon>
        <taxon>Chordata</taxon>
        <taxon>Craniata</taxon>
        <taxon>Vertebrata</taxon>
        <taxon>Euteleostomi</taxon>
        <taxon>Archelosauria</taxon>
        <taxon>Archosauria</taxon>
        <taxon>Dinosauria</taxon>
        <taxon>Saurischia</taxon>
        <taxon>Theropoda</taxon>
        <taxon>Coelurosauria</taxon>
        <taxon>Aves</taxon>
        <taxon>Neognathae</taxon>
        <taxon>Neoaves</taxon>
        <taxon>Charadriiformes</taxon>
        <taxon>Glareolidae</taxon>
        <taxon>Rhinoptilus</taxon>
    </lineage>
</organism>
<comment type="caution">
    <text evidence="7">The sequence shown here is derived from an EMBL/GenBank/DDBJ whole genome shotgun (WGS) entry which is preliminary data.</text>
</comment>